<dbReference type="AlphaFoldDB" id="A0ABD3WKC1"/>
<dbReference type="InterPro" id="IPR036249">
    <property type="entry name" value="Thioredoxin-like_sf"/>
</dbReference>
<dbReference type="InterPro" id="IPR011893">
    <property type="entry name" value="Selenoprotein_Rdx-typ"/>
</dbReference>
<gene>
    <name evidence="2" type="ORF">ACJMK2_036861</name>
</gene>
<keyword evidence="3" id="KW-1185">Reference proteome</keyword>
<reference evidence="2 3" key="1">
    <citation type="submission" date="2024-11" db="EMBL/GenBank/DDBJ databases">
        <title>Chromosome-level genome assembly of the freshwater bivalve Anodonta woodiana.</title>
        <authorList>
            <person name="Chen X."/>
        </authorList>
    </citation>
    <scope>NUCLEOTIDE SEQUENCE [LARGE SCALE GENOMIC DNA]</scope>
    <source>
        <strain evidence="2">MN2024</strain>
        <tissue evidence="2">Gills</tissue>
    </source>
</reference>
<proteinExistence type="predicted"/>
<sequence>MPLKVKVTYCLCDVFCFYNSQFRKLEAELQKKFPGKLEISSEATPTVTGFFEVEVDGKLLHSKKGGDGYVDTDAKLRKIMDGIQAKLK</sequence>
<dbReference type="InterPro" id="IPR051441">
    <property type="entry name" value="SelW_related"/>
</dbReference>
<dbReference type="NCBIfam" id="TIGR02174">
    <property type="entry name" value="CXXU_selWTH"/>
    <property type="match status" value="1"/>
</dbReference>
<keyword evidence="1" id="KW-0676">Redox-active center</keyword>
<dbReference type="PANTHER" id="PTHR15124:SF18">
    <property type="entry name" value="SELENOPROTEIN W"/>
    <property type="match status" value="1"/>
</dbReference>
<accession>A0ABD3WKC1</accession>
<comment type="caution">
    <text evidence="2">The sequence shown here is derived from an EMBL/GenBank/DDBJ whole genome shotgun (WGS) entry which is preliminary data.</text>
</comment>
<evidence type="ECO:0000313" key="3">
    <source>
        <dbReference type="Proteomes" id="UP001634394"/>
    </source>
</evidence>
<organism evidence="2 3">
    <name type="scientific">Sinanodonta woodiana</name>
    <name type="common">Chinese pond mussel</name>
    <name type="synonym">Anodonta woodiana</name>
    <dbReference type="NCBI Taxonomy" id="1069815"/>
    <lineage>
        <taxon>Eukaryota</taxon>
        <taxon>Metazoa</taxon>
        <taxon>Spiralia</taxon>
        <taxon>Lophotrochozoa</taxon>
        <taxon>Mollusca</taxon>
        <taxon>Bivalvia</taxon>
        <taxon>Autobranchia</taxon>
        <taxon>Heteroconchia</taxon>
        <taxon>Palaeoheterodonta</taxon>
        <taxon>Unionida</taxon>
        <taxon>Unionoidea</taxon>
        <taxon>Unionidae</taxon>
        <taxon>Unioninae</taxon>
        <taxon>Sinanodonta</taxon>
    </lineage>
</organism>
<evidence type="ECO:0000256" key="1">
    <source>
        <dbReference type="ARBA" id="ARBA00023284"/>
    </source>
</evidence>
<evidence type="ECO:0000313" key="2">
    <source>
        <dbReference type="EMBL" id="KAL3873776.1"/>
    </source>
</evidence>
<dbReference type="EMBL" id="JBJQND010000006">
    <property type="protein sequence ID" value="KAL3873776.1"/>
    <property type="molecule type" value="Genomic_DNA"/>
</dbReference>
<dbReference type="Pfam" id="PF10262">
    <property type="entry name" value="Rdx"/>
    <property type="match status" value="1"/>
</dbReference>
<name>A0ABD3WKC1_SINWO</name>
<dbReference type="SUPFAM" id="SSF52833">
    <property type="entry name" value="Thioredoxin-like"/>
    <property type="match status" value="1"/>
</dbReference>
<dbReference type="Gene3D" id="3.40.30.10">
    <property type="entry name" value="Glutaredoxin"/>
    <property type="match status" value="1"/>
</dbReference>
<protein>
    <recommendedName>
        <fullName evidence="4">Selenoprotein W</fullName>
    </recommendedName>
</protein>
<evidence type="ECO:0008006" key="4">
    <source>
        <dbReference type="Google" id="ProtNLM"/>
    </source>
</evidence>
<dbReference type="Proteomes" id="UP001634394">
    <property type="component" value="Unassembled WGS sequence"/>
</dbReference>
<dbReference type="PANTHER" id="PTHR15124">
    <property type="entry name" value="SELENOPROTEIN W"/>
    <property type="match status" value="1"/>
</dbReference>